<dbReference type="AlphaFoldDB" id="A0A1I7WBI9"/>
<accession>A0A1I7WBI9</accession>
<evidence type="ECO:0000313" key="2">
    <source>
        <dbReference type="Proteomes" id="UP000095283"/>
    </source>
</evidence>
<evidence type="ECO:0000256" key="1">
    <source>
        <dbReference type="SAM" id="Phobius"/>
    </source>
</evidence>
<evidence type="ECO:0000313" key="3">
    <source>
        <dbReference type="WBParaSite" id="Hba_02048"/>
    </source>
</evidence>
<feature type="transmembrane region" description="Helical" evidence="1">
    <location>
        <begin position="60"/>
        <end position="80"/>
    </location>
</feature>
<dbReference type="InterPro" id="IPR017850">
    <property type="entry name" value="Alkaline_phosphatase_core_sf"/>
</dbReference>
<dbReference type="Pfam" id="PF01663">
    <property type="entry name" value="Phosphodiest"/>
    <property type="match status" value="1"/>
</dbReference>
<dbReference type="WBParaSite" id="Hba_02048">
    <property type="protein sequence ID" value="Hba_02048"/>
    <property type="gene ID" value="Hba_02048"/>
</dbReference>
<reference evidence="3" key="1">
    <citation type="submission" date="2016-11" db="UniProtKB">
        <authorList>
            <consortium name="WormBaseParasite"/>
        </authorList>
    </citation>
    <scope>IDENTIFICATION</scope>
</reference>
<dbReference type="SUPFAM" id="SSF53649">
    <property type="entry name" value="Alkaline phosphatase-like"/>
    <property type="match status" value="1"/>
</dbReference>
<keyword evidence="1" id="KW-1133">Transmembrane helix</keyword>
<feature type="transmembrane region" description="Helical" evidence="1">
    <location>
        <begin position="29"/>
        <end position="48"/>
    </location>
</feature>
<feature type="transmembrane region" description="Helical" evidence="1">
    <location>
        <begin position="205"/>
        <end position="227"/>
    </location>
</feature>
<dbReference type="Gene3D" id="3.40.720.10">
    <property type="entry name" value="Alkaline Phosphatase, subunit A"/>
    <property type="match status" value="1"/>
</dbReference>
<keyword evidence="2" id="KW-1185">Reference proteome</keyword>
<organism evidence="2 3">
    <name type="scientific">Heterorhabditis bacteriophora</name>
    <name type="common">Entomopathogenic nematode worm</name>
    <dbReference type="NCBI Taxonomy" id="37862"/>
    <lineage>
        <taxon>Eukaryota</taxon>
        <taxon>Metazoa</taxon>
        <taxon>Ecdysozoa</taxon>
        <taxon>Nematoda</taxon>
        <taxon>Chromadorea</taxon>
        <taxon>Rhabditida</taxon>
        <taxon>Rhabditina</taxon>
        <taxon>Rhabditomorpha</taxon>
        <taxon>Strongyloidea</taxon>
        <taxon>Heterorhabditidae</taxon>
        <taxon>Heterorhabditis</taxon>
    </lineage>
</organism>
<proteinExistence type="predicted"/>
<protein>
    <submittedName>
        <fullName evidence="3">Uncharacterized protein</fullName>
    </submittedName>
</protein>
<keyword evidence="1" id="KW-0472">Membrane</keyword>
<dbReference type="Proteomes" id="UP000095283">
    <property type="component" value="Unplaced"/>
</dbReference>
<sequence length="231" mass="27679">MTYKVFSFELGKKYMIKNKNITSKISYKYYYKDSIYGTTNYILVVLLLEKGVFNILSMLYLLKILVFKIYVYILRIYYVISYVDCRKCDKFGIPGIRHLIDHGIHSEYLRSVFPTQRLYTENHGMTSDYMWDIDTQLSFERGKGPNDTDDLWWDGRPASLWYTAGKAGVDVHCYWFAYKQQPELFKHHIFTQMFLLRYAGARNFLFIYFIEFFICETLCFPKCLFLLKRVA</sequence>
<keyword evidence="1" id="KW-0812">Transmembrane</keyword>
<dbReference type="InterPro" id="IPR002591">
    <property type="entry name" value="Phosphodiest/P_Trfase"/>
</dbReference>
<name>A0A1I7WBI9_HETBA</name>